<gene>
    <name evidence="1" type="ORF">CTRU02_210358</name>
</gene>
<sequence length="435" mass="47880">MDGGPVVRKQTPGIQCRKKVKTGCVTCRIRRVKCDESKPFCQKCVDTGRTCDGYESPFRLVSTNTAPNNTRAGGRKSVATRFQPIQSVLELTEIEITPQDIDLLARYFSTKTMFDVKLGCNEEARQILQASLTDAPIRHAVSSLKTLREHLEASTNIVSPVVRRTPNHSYDYGLQQYCVALGGLASRLSSLGSGGLRSALLCCQTFISIEQVRGNFAAMAQHMVQGLSIMRDYRLRPRFAASDAAVKFEPAHYRQMPLIDIFIVKLFAAPCKFADLPPTTTSGTDETMAAVLTTPPQIQPLESSKLRLRTIAPDMATGLTRIAVTTLKFLDRVSDVASGTDALQLLSEKANLLESLESWHIGLDIDLSDAKPHQSEPLSVSFLRFHHQILKIVLLGALYSSPGDDAEIQAGVDQLHRIAGFVEEGSRAYRMRNGV</sequence>
<evidence type="ECO:0000313" key="2">
    <source>
        <dbReference type="Proteomes" id="UP000805649"/>
    </source>
</evidence>
<proteinExistence type="predicted"/>
<accession>A0ACC3YVB2</accession>
<dbReference type="EMBL" id="VUJX02000006">
    <property type="protein sequence ID" value="KAL0935767.1"/>
    <property type="molecule type" value="Genomic_DNA"/>
</dbReference>
<reference evidence="1 2" key="1">
    <citation type="journal article" date="2020" name="Phytopathology">
        <title>Genome Sequence Resources of Colletotrichum truncatum, C. plurivorum, C. musicola, and C. sojae: Four Species Pathogenic to Soybean (Glycine max).</title>
        <authorList>
            <person name="Rogerio F."/>
            <person name="Boufleur T.R."/>
            <person name="Ciampi-Guillardi M."/>
            <person name="Sukno S.A."/>
            <person name="Thon M.R."/>
            <person name="Massola Junior N.S."/>
            <person name="Baroncelli R."/>
        </authorList>
    </citation>
    <scope>NUCLEOTIDE SEQUENCE [LARGE SCALE GENOMIC DNA]</scope>
    <source>
        <strain evidence="1 2">CMES1059</strain>
    </source>
</reference>
<dbReference type="Proteomes" id="UP000805649">
    <property type="component" value="Unassembled WGS sequence"/>
</dbReference>
<keyword evidence="2" id="KW-1185">Reference proteome</keyword>
<protein>
    <submittedName>
        <fullName evidence="1">Uncharacterized protein</fullName>
    </submittedName>
</protein>
<organism evidence="1 2">
    <name type="scientific">Colletotrichum truncatum</name>
    <name type="common">Anthracnose fungus</name>
    <name type="synonym">Colletotrichum capsici</name>
    <dbReference type="NCBI Taxonomy" id="5467"/>
    <lineage>
        <taxon>Eukaryota</taxon>
        <taxon>Fungi</taxon>
        <taxon>Dikarya</taxon>
        <taxon>Ascomycota</taxon>
        <taxon>Pezizomycotina</taxon>
        <taxon>Sordariomycetes</taxon>
        <taxon>Hypocreomycetidae</taxon>
        <taxon>Glomerellales</taxon>
        <taxon>Glomerellaceae</taxon>
        <taxon>Colletotrichum</taxon>
        <taxon>Colletotrichum truncatum species complex</taxon>
    </lineage>
</organism>
<comment type="caution">
    <text evidence="1">The sequence shown here is derived from an EMBL/GenBank/DDBJ whole genome shotgun (WGS) entry which is preliminary data.</text>
</comment>
<name>A0ACC3YVB2_COLTU</name>
<evidence type="ECO:0000313" key="1">
    <source>
        <dbReference type="EMBL" id="KAL0935767.1"/>
    </source>
</evidence>